<reference evidence="3 4" key="1">
    <citation type="submission" date="2023-01" db="EMBL/GenBank/DDBJ databases">
        <authorList>
            <person name="Kreplak J."/>
        </authorList>
    </citation>
    <scope>NUCLEOTIDE SEQUENCE [LARGE SCALE GENOMIC DNA]</scope>
</reference>
<dbReference type="PANTHER" id="PTHR33492">
    <property type="entry name" value="OSJNBA0043A12.37 PROTEIN-RELATED"/>
    <property type="match status" value="1"/>
</dbReference>
<dbReference type="PANTHER" id="PTHR33492:SF4">
    <property type="entry name" value="OS02G0174300 PROTEIN"/>
    <property type="match status" value="1"/>
</dbReference>
<feature type="compositionally biased region" description="Basic and acidic residues" evidence="1">
    <location>
        <begin position="109"/>
        <end position="119"/>
    </location>
</feature>
<dbReference type="GO" id="GO:0005634">
    <property type="term" value="C:nucleus"/>
    <property type="evidence" value="ECO:0007669"/>
    <property type="project" value="EnsemblPlants"/>
</dbReference>
<evidence type="ECO:0000259" key="2">
    <source>
        <dbReference type="PROSITE" id="PS50090"/>
    </source>
</evidence>
<dbReference type="Pfam" id="PF13837">
    <property type="entry name" value="Myb_DNA-bind_4"/>
    <property type="match status" value="1"/>
</dbReference>
<dbReference type="PROSITE" id="PS50090">
    <property type="entry name" value="MYB_LIKE"/>
    <property type="match status" value="1"/>
</dbReference>
<evidence type="ECO:0000256" key="1">
    <source>
        <dbReference type="SAM" id="MobiDB-lite"/>
    </source>
</evidence>
<dbReference type="GO" id="GO:0003677">
    <property type="term" value="F:DNA binding"/>
    <property type="evidence" value="ECO:0007669"/>
    <property type="project" value="EnsemblPlants"/>
</dbReference>
<evidence type="ECO:0000313" key="3">
    <source>
        <dbReference type="EMBL" id="CAI8605791.1"/>
    </source>
</evidence>
<dbReference type="InterPro" id="IPR044822">
    <property type="entry name" value="Myb_DNA-bind_4"/>
</dbReference>
<name>A0AAV1A601_VICFA</name>
<dbReference type="Proteomes" id="UP001157006">
    <property type="component" value="Chromosome 3"/>
</dbReference>
<keyword evidence="4" id="KW-1185">Reference proteome</keyword>
<feature type="compositionally biased region" description="Basic residues" evidence="1">
    <location>
        <begin position="139"/>
        <end position="157"/>
    </location>
</feature>
<organism evidence="3 4">
    <name type="scientific">Vicia faba</name>
    <name type="common">Broad bean</name>
    <name type="synonym">Faba vulgaris</name>
    <dbReference type="NCBI Taxonomy" id="3906"/>
    <lineage>
        <taxon>Eukaryota</taxon>
        <taxon>Viridiplantae</taxon>
        <taxon>Streptophyta</taxon>
        <taxon>Embryophyta</taxon>
        <taxon>Tracheophyta</taxon>
        <taxon>Spermatophyta</taxon>
        <taxon>Magnoliopsida</taxon>
        <taxon>eudicotyledons</taxon>
        <taxon>Gunneridae</taxon>
        <taxon>Pentapetalae</taxon>
        <taxon>rosids</taxon>
        <taxon>fabids</taxon>
        <taxon>Fabales</taxon>
        <taxon>Fabaceae</taxon>
        <taxon>Papilionoideae</taxon>
        <taxon>50 kb inversion clade</taxon>
        <taxon>NPAAA clade</taxon>
        <taxon>Hologalegina</taxon>
        <taxon>IRL clade</taxon>
        <taxon>Fabeae</taxon>
        <taxon>Vicia</taxon>
    </lineage>
</organism>
<dbReference type="EMBL" id="OX451738">
    <property type="protein sequence ID" value="CAI8605791.1"/>
    <property type="molecule type" value="Genomic_DNA"/>
</dbReference>
<dbReference type="AlphaFoldDB" id="A0AAV1A601"/>
<evidence type="ECO:0000313" key="4">
    <source>
        <dbReference type="Proteomes" id="UP001157006"/>
    </source>
</evidence>
<accession>A0AAV1A601</accession>
<dbReference type="Gene3D" id="1.10.10.60">
    <property type="entry name" value="Homeodomain-like"/>
    <property type="match status" value="1"/>
</dbReference>
<feature type="compositionally biased region" description="Acidic residues" evidence="1">
    <location>
        <begin position="120"/>
        <end position="132"/>
    </location>
</feature>
<gene>
    <name evidence="3" type="ORF">VFH_III199360</name>
</gene>
<feature type="domain" description="Myb-like" evidence="2">
    <location>
        <begin position="22"/>
        <end position="78"/>
    </location>
</feature>
<dbReference type="InterPro" id="IPR001005">
    <property type="entry name" value="SANT/Myb"/>
</dbReference>
<feature type="region of interest" description="Disordered" evidence="1">
    <location>
        <begin position="109"/>
        <end position="166"/>
    </location>
</feature>
<protein>
    <recommendedName>
        <fullName evidence="2">Myb-like domain-containing protein</fullName>
    </recommendedName>
</protein>
<proteinExistence type="predicted"/>
<sequence>MTENALNGVDNRRTRSQAAPEWTVTEQLILVNEIAAVEADWSVQLSSYQQWDIISENCAALDVDRSLAQCRRKWQSLLAEYDDFRKRQRSTNLDPELFGAIERVVKGREERGEIDRESDPETVNEEDFDASVEVETGSKRKRHRSRSEKRCGHKSKKSRDEEPENNHLEEEYLKDFLGKKSELKHYARRRPKLIKSSPLKSLAEVDENHDIEKPKPEESIGNVTNNRREENEEILTLKLQELAIEIQEISGESADCKEANSENIEDYHTEFTRRQGDKLIARLGNFSNTLKQLCDLLHECK</sequence>
<dbReference type="GO" id="GO:0000123">
    <property type="term" value="C:histone acetyltransferase complex"/>
    <property type="evidence" value="ECO:0007669"/>
    <property type="project" value="EnsemblPlants"/>
</dbReference>